<name>A0ABY3ZT38_9STAP</name>
<gene>
    <name evidence="2" type="ORF">MRZ06_08575</name>
</gene>
<sequence length="296" mass="35773">MRYIERFPSQQVYCFMHLKQRYNFDNFNVRDLEKKALGYIGEVMADDLIHDHFGQDACIYLTDLNYIINYTQIQIDSILIIENSMYIFEVKYYNFDLTFDGELYYYVNGEQFHALNNQLDKIRRLMYTVFEYKVDKIVIKPFFVNKNQTIYSKHRDQFLTMENYKAFFNSIKKSTFYNEAVASELINMRKPNEFDKPLEIPYHEVEKGAYCPSCYHKLIKHTTRKFQCTHCDATFSSREIIEASFKDLPILFPNVVITTALLYDWFGGLMSERNLRRYWDKQEIKHPFRLSFKREQ</sequence>
<reference evidence="2" key="1">
    <citation type="submission" date="2022-03" db="EMBL/GenBank/DDBJ databases">
        <authorList>
            <person name="Vrbovska V."/>
            <person name="Kovarovic V."/>
            <person name="Botka T."/>
            <person name="Pantucek R."/>
        </authorList>
    </citation>
    <scope>NUCLEOTIDE SEQUENCE</scope>
    <source>
        <strain evidence="2">CCM 2609</strain>
    </source>
</reference>
<dbReference type="PROSITE" id="PS50965">
    <property type="entry name" value="NERD"/>
    <property type="match status" value="1"/>
</dbReference>
<organism evidence="2 3">
    <name type="scientific">Macrococcus armenti</name>
    <dbReference type="NCBI Taxonomy" id="2875764"/>
    <lineage>
        <taxon>Bacteria</taxon>
        <taxon>Bacillati</taxon>
        <taxon>Bacillota</taxon>
        <taxon>Bacilli</taxon>
        <taxon>Bacillales</taxon>
        <taxon>Staphylococcaceae</taxon>
        <taxon>Macrococcus</taxon>
    </lineage>
</organism>
<protein>
    <submittedName>
        <fullName evidence="2">NERD domain-containing protein</fullName>
    </submittedName>
</protein>
<keyword evidence="3" id="KW-1185">Reference proteome</keyword>
<dbReference type="EMBL" id="CP094348">
    <property type="protein sequence ID" value="UOB20072.1"/>
    <property type="molecule type" value="Genomic_DNA"/>
</dbReference>
<dbReference type="InterPro" id="IPR011528">
    <property type="entry name" value="NERD"/>
</dbReference>
<dbReference type="Pfam" id="PF08378">
    <property type="entry name" value="NERD"/>
    <property type="match status" value="1"/>
</dbReference>
<accession>A0ABY3ZT38</accession>
<feature type="domain" description="NERD" evidence="1">
    <location>
        <begin position="37"/>
        <end position="152"/>
    </location>
</feature>
<proteinExistence type="predicted"/>
<evidence type="ECO:0000259" key="1">
    <source>
        <dbReference type="PROSITE" id="PS50965"/>
    </source>
</evidence>
<evidence type="ECO:0000313" key="3">
    <source>
        <dbReference type="Proteomes" id="UP000830343"/>
    </source>
</evidence>
<dbReference type="Proteomes" id="UP000830343">
    <property type="component" value="Chromosome"/>
</dbReference>
<reference evidence="2" key="2">
    <citation type="submission" date="2022-04" db="EMBL/GenBank/DDBJ databases">
        <title>Antimicrobial genetic elements in methicillin-resistant Macrococcus armenti.</title>
        <authorList>
            <person name="Keller J.E."/>
            <person name="Schwendener S."/>
            <person name="Pantucek R."/>
            <person name="Perreten V."/>
        </authorList>
    </citation>
    <scope>NUCLEOTIDE SEQUENCE</scope>
    <source>
        <strain evidence="2">CCM 2609</strain>
    </source>
</reference>
<dbReference type="RefSeq" id="WP_243365403.1">
    <property type="nucleotide sequence ID" value="NZ_CP094348.1"/>
</dbReference>
<evidence type="ECO:0000313" key="2">
    <source>
        <dbReference type="EMBL" id="UOB20072.1"/>
    </source>
</evidence>